<dbReference type="AlphaFoldDB" id="A0ABD7A674"/>
<accession>A0ABD7A674</accession>
<evidence type="ECO:0000313" key="2">
    <source>
        <dbReference type="Proteomes" id="UP000509784"/>
    </source>
</evidence>
<name>A0ABD7A674_9PAST</name>
<protein>
    <recommendedName>
        <fullName evidence="3">YD repeat-containing protein</fullName>
    </recommendedName>
</protein>
<dbReference type="Proteomes" id="UP000509784">
    <property type="component" value="Chromosome"/>
</dbReference>
<proteinExistence type="predicted"/>
<dbReference type="RefSeq" id="WP_176811955.1">
    <property type="nucleotide sequence ID" value="NZ_CP055305.1"/>
</dbReference>
<reference evidence="1 2" key="1">
    <citation type="submission" date="2020-06" db="EMBL/GenBank/DDBJ databases">
        <title>Mannheimia pernigra sp. nov. isolated from bovine respiratory tract.</title>
        <authorList>
            <person name="Kuhnert P."/>
            <person name="Akarsu-Egger H."/>
        </authorList>
    </citation>
    <scope>NUCLEOTIDE SEQUENCE [LARGE SCALE GENOMIC DNA]</scope>
    <source>
        <strain evidence="1 2">17CN0883</strain>
    </source>
</reference>
<evidence type="ECO:0008006" key="3">
    <source>
        <dbReference type="Google" id="ProtNLM"/>
    </source>
</evidence>
<dbReference type="EMBL" id="CP055305">
    <property type="protein sequence ID" value="QLB41509.1"/>
    <property type="molecule type" value="Genomic_DNA"/>
</dbReference>
<organism evidence="1 2">
    <name type="scientific">Mannheimia pernigra</name>
    <dbReference type="NCBI Taxonomy" id="111844"/>
    <lineage>
        <taxon>Bacteria</taxon>
        <taxon>Pseudomonadati</taxon>
        <taxon>Pseudomonadota</taxon>
        <taxon>Gammaproteobacteria</taxon>
        <taxon>Pasteurellales</taxon>
        <taxon>Pasteurellaceae</taxon>
        <taxon>Mannheimia</taxon>
    </lineage>
</organism>
<gene>
    <name evidence="1" type="ORF">HV560_00910</name>
</gene>
<sequence length="355" mass="40844">MTKQGFERVENYTYDTYGSIIDTATDVAGDNIAVNSRTTSERDEFGRDKVVRNFQADGTLVWKREYEYNEYDALTKETHYSSETRKNSIHTYSRDEFDRPVIGWDDKNANGIFDAGDVKYSLSFSNDARSLLMRRKNTVVDISGKETSQDFNYVYNEKVRVREFIDLNNNQKADSNELVTHITYTDDTGLFVKKFEYSYGLDKKNIFESWHFIFPDAGTRGVQIAGIRTDIASGETYMSYGVHGSHYSTKDDYTSSSWNKLFDEYKSKLEAIYLTNNTANTILTVDNDVIAKIAKNQMLRINGDATDTVRLKNHAEFKEIENVKQGKNDYKQYTTEVDGQQYTLLIDTDINVVLA</sequence>
<evidence type="ECO:0000313" key="1">
    <source>
        <dbReference type="EMBL" id="QLB41509.1"/>
    </source>
</evidence>
<dbReference type="KEGG" id="mpeg:HV560_00910"/>